<dbReference type="PANTHER" id="PTHR30005">
    <property type="entry name" value="EXOPOLYPHOSPHATASE"/>
    <property type="match status" value="1"/>
</dbReference>
<feature type="domain" description="Ppx/GppA phosphatase N-terminal" evidence="1">
    <location>
        <begin position="44"/>
        <end position="310"/>
    </location>
</feature>
<dbReference type="RefSeq" id="WP_160614559.1">
    <property type="nucleotide sequence ID" value="NZ_JAUFQM010000001.1"/>
</dbReference>
<proteinExistence type="predicted"/>
<keyword evidence="3" id="KW-1185">Reference proteome</keyword>
<name>A0A844Z920_9SPHN</name>
<accession>A0A844Z920</accession>
<dbReference type="CDD" id="cd24052">
    <property type="entry name" value="ASKHA_NBD_HpPPX-GppA-like"/>
    <property type="match status" value="1"/>
</dbReference>
<dbReference type="Gene3D" id="3.30.420.150">
    <property type="entry name" value="Exopolyphosphatase. Domain 2"/>
    <property type="match status" value="1"/>
</dbReference>
<dbReference type="Proteomes" id="UP000460290">
    <property type="component" value="Unassembled WGS sequence"/>
</dbReference>
<protein>
    <submittedName>
        <fullName evidence="2">Ppx/GppA family phosphatase</fullName>
    </submittedName>
</protein>
<evidence type="ECO:0000259" key="1">
    <source>
        <dbReference type="Pfam" id="PF02541"/>
    </source>
</evidence>
<dbReference type="InterPro" id="IPR003695">
    <property type="entry name" value="Ppx_GppA_N"/>
</dbReference>
<dbReference type="Pfam" id="PF02541">
    <property type="entry name" value="Ppx-GppA"/>
    <property type="match status" value="1"/>
</dbReference>
<dbReference type="SUPFAM" id="SSF53067">
    <property type="entry name" value="Actin-like ATPase domain"/>
    <property type="match status" value="2"/>
</dbReference>
<dbReference type="Gene3D" id="3.30.420.40">
    <property type="match status" value="1"/>
</dbReference>
<comment type="caution">
    <text evidence="2">The sequence shown here is derived from an EMBL/GenBank/DDBJ whole genome shotgun (WGS) entry which is preliminary data.</text>
</comment>
<dbReference type="EMBL" id="WTYZ01000001">
    <property type="protein sequence ID" value="MXO84308.1"/>
    <property type="molecule type" value="Genomic_DNA"/>
</dbReference>
<dbReference type="GO" id="GO:0016462">
    <property type="term" value="F:pyrophosphatase activity"/>
    <property type="evidence" value="ECO:0007669"/>
    <property type="project" value="TreeGrafter"/>
</dbReference>
<dbReference type="AlphaFoldDB" id="A0A844Z920"/>
<gene>
    <name evidence="2" type="ORF">GRI35_13105</name>
</gene>
<evidence type="ECO:0000313" key="3">
    <source>
        <dbReference type="Proteomes" id="UP000460290"/>
    </source>
</evidence>
<evidence type="ECO:0000313" key="2">
    <source>
        <dbReference type="EMBL" id="MXO84308.1"/>
    </source>
</evidence>
<dbReference type="OrthoDB" id="3698573at2"/>
<dbReference type="InterPro" id="IPR043129">
    <property type="entry name" value="ATPase_NBD"/>
</dbReference>
<dbReference type="InterPro" id="IPR050273">
    <property type="entry name" value="GppA/Ppx_hydrolase"/>
</dbReference>
<dbReference type="Gene3D" id="1.10.3210.10">
    <property type="entry name" value="Hypothetical protein af1432"/>
    <property type="match status" value="1"/>
</dbReference>
<organism evidence="2 3">
    <name type="scientific">Pontixanthobacter aestiaquae</name>
    <dbReference type="NCBI Taxonomy" id="1509367"/>
    <lineage>
        <taxon>Bacteria</taxon>
        <taxon>Pseudomonadati</taxon>
        <taxon>Pseudomonadota</taxon>
        <taxon>Alphaproteobacteria</taxon>
        <taxon>Sphingomonadales</taxon>
        <taxon>Erythrobacteraceae</taxon>
        <taxon>Pontixanthobacter</taxon>
    </lineage>
</organism>
<sequence length="516" mass="55524">MALRSRSADRQGAFSGNRVERAIIDIGSNTVRLVLYGGSPRAPVVLFNEKVVAQLGREIAETGLLADAAVELAMRGLTRFALLLKELKVEVIDVVATAAVRAATNGPDFVKAVNALGLPVRILSGDEEARISAMGINGAFPGAKGVVADLGGGSLELVLIGDSDCGLATSLPLGTLRLPEHRGTNHADTKSNLSNVLAAADWLEHVDGALYLVGGTWRAMAVVAMEDRNYPLTDPHGFEMPLQDAQALAAKIADMEPEALNTSPRISTMRSQSLPNAGVLLSTLLERFTPEKIIFSSWGLREGVLFDELEEYARKQDPLLAGVGEFANLRGCPPALATQVAGWTVRAVPEMSQGSERLRLSATMLALASMQIEPNLRREIAMDWALHKRWIALDACGRAMMAAAVSANGNNCDMPDSVAELASPAQIEEAISWGLAIRLCRRLGGRSDRTFNVSDLRVESDDLVLSIEHSHRAFYGIPNEKDMDLLADRLGLNPVMRVLGEVEMGLLRQPDIELAK</sequence>
<dbReference type="PANTHER" id="PTHR30005:SF0">
    <property type="entry name" value="RETROGRADE REGULATION PROTEIN 2"/>
    <property type="match status" value="1"/>
</dbReference>
<reference evidence="2 3" key="1">
    <citation type="submission" date="2019-12" db="EMBL/GenBank/DDBJ databases">
        <title>Genomic-based taxomic classification of the family Erythrobacteraceae.</title>
        <authorList>
            <person name="Xu L."/>
        </authorList>
    </citation>
    <scope>NUCLEOTIDE SEQUENCE [LARGE SCALE GENOMIC DNA]</scope>
    <source>
        <strain evidence="2 3">KCTC 42006</strain>
    </source>
</reference>